<dbReference type="Proteomes" id="UP000664344">
    <property type="component" value="Unassembled WGS sequence"/>
</dbReference>
<proteinExistence type="predicted"/>
<name>A0ABS3BG18_9GAMM</name>
<accession>A0ABS3BG18</accession>
<evidence type="ECO:0000313" key="1">
    <source>
        <dbReference type="EMBL" id="MBN7769806.1"/>
    </source>
</evidence>
<evidence type="ECO:0000313" key="2">
    <source>
        <dbReference type="Proteomes" id="UP000664344"/>
    </source>
</evidence>
<dbReference type="EMBL" id="JAFKDB010000008">
    <property type="protein sequence ID" value="MBN7769806.1"/>
    <property type="molecule type" value="Genomic_DNA"/>
</dbReference>
<gene>
    <name evidence="1" type="ORF">JYP53_07830</name>
</gene>
<sequence>MFIEVLIPGVAASEVDLPGTVGETRVVTMSASGSKRVSEITPADIFINTEPPNEGNAWLPAAFYVLGKDDSGDYQVICAISEWPSQVWISRDPSVHRYPDAFPGLNLDVVLSAQNPAAT</sequence>
<reference evidence="1 2" key="1">
    <citation type="submission" date="2021-02" db="EMBL/GenBank/DDBJ databases">
        <title>PHA producing bacteria isolated from coastal sediment in Guangdong, Shenzhen.</title>
        <authorList>
            <person name="Zheng W."/>
            <person name="Yu S."/>
            <person name="Huang Y."/>
        </authorList>
    </citation>
    <scope>NUCLEOTIDE SEQUENCE [LARGE SCALE GENOMIC DNA]</scope>
    <source>
        <strain evidence="1 2">TN21-5</strain>
    </source>
</reference>
<protein>
    <submittedName>
        <fullName evidence="1">Uncharacterized protein</fullName>
    </submittedName>
</protein>
<comment type="caution">
    <text evidence="1">The sequence shown here is derived from an EMBL/GenBank/DDBJ whole genome shotgun (WGS) entry which is preliminary data.</text>
</comment>
<keyword evidence="2" id="KW-1185">Reference proteome</keyword>
<organism evidence="1 2">
    <name type="scientific">Marinobacter daepoensis</name>
    <dbReference type="NCBI Taxonomy" id="262077"/>
    <lineage>
        <taxon>Bacteria</taxon>
        <taxon>Pseudomonadati</taxon>
        <taxon>Pseudomonadota</taxon>
        <taxon>Gammaproteobacteria</taxon>
        <taxon>Pseudomonadales</taxon>
        <taxon>Marinobacteraceae</taxon>
        <taxon>Marinobacter</taxon>
    </lineage>
</organism>
<dbReference type="RefSeq" id="WP_206557194.1">
    <property type="nucleotide sequence ID" value="NZ_JAFKDB010000008.1"/>
</dbReference>